<dbReference type="CDD" id="cd01164">
    <property type="entry name" value="FruK_PfkB_like"/>
    <property type="match status" value="1"/>
</dbReference>
<accession>A0A1S6IS98</accession>
<sequence length="306" mass="33152">MIYTVTLNPSIDYIIGVDNLSMGTLNRFESSEMLPGGKGINVSRILKRLNHETIALGFLGGFTGAFIEDSLARESVATKFIKISEPTRINVKIKSNVETELNGNGPHITTQASDQLIDTLRTAHQEDIVILSGSKAANLPENYYQEIIENLTSEFIIDTTGKELRQALAYKPLLVKPNHHELADLFEVTISSEAELMTYGKKLLTKGAQYAIISMAEKGALLFTQDGVYQGSAPKGQVQNSVGAGDSMIAGFAGTYAETADAIAAFRMGLACGSATAFEKDLATAEQIKKLLPEITITKVIRSEEK</sequence>
<keyword evidence="5 9" id="KW-0418">Kinase</keyword>
<dbReference type="EC" id="2.7.1.144" evidence="8"/>
<name>A0A1S6IS98_9LACT</name>
<keyword evidence="2 8" id="KW-0808">Transferase</keyword>
<dbReference type="InterPro" id="IPR029056">
    <property type="entry name" value="Ribokinase-like"/>
</dbReference>
<keyword evidence="6 8" id="KW-0067">ATP-binding</keyword>
<evidence type="ECO:0000256" key="8">
    <source>
        <dbReference type="PIRNR" id="PIRNR000535"/>
    </source>
</evidence>
<comment type="similarity">
    <text evidence="8">Belongs to the carbohydrate kinase PfkB family. LacC subfamily.</text>
</comment>
<evidence type="ECO:0000256" key="9">
    <source>
        <dbReference type="RuleBase" id="RU369061"/>
    </source>
</evidence>
<dbReference type="InterPro" id="IPR022463">
    <property type="entry name" value="1-PFruKinase"/>
</dbReference>
<dbReference type="Proteomes" id="UP000188993">
    <property type="component" value="Chromosome"/>
</dbReference>
<dbReference type="RefSeq" id="WP_062469207.1">
    <property type="nucleotide sequence ID" value="NZ_BBYN01000011.1"/>
</dbReference>
<dbReference type="PANTHER" id="PTHR46566">
    <property type="entry name" value="1-PHOSPHOFRUCTOKINASE-RELATED"/>
    <property type="match status" value="1"/>
</dbReference>
<comment type="function">
    <text evidence="9">Catalyzes the ATP-dependent phosphorylation of fructose-l-phosphate to fructose-l,6-bisphosphate.</text>
</comment>
<dbReference type="AlphaFoldDB" id="A0A1S6IS98"/>
<dbReference type="NCBIfam" id="TIGR03828">
    <property type="entry name" value="pfkB"/>
    <property type="match status" value="1"/>
</dbReference>
<evidence type="ECO:0000256" key="5">
    <source>
        <dbReference type="ARBA" id="ARBA00022777"/>
    </source>
</evidence>
<evidence type="ECO:0000256" key="2">
    <source>
        <dbReference type="ARBA" id="ARBA00022679"/>
    </source>
</evidence>
<dbReference type="PROSITE" id="PS00584">
    <property type="entry name" value="PFKB_KINASES_2"/>
    <property type="match status" value="1"/>
</dbReference>
<dbReference type="Gene3D" id="3.40.1190.20">
    <property type="match status" value="1"/>
</dbReference>
<dbReference type="GO" id="GO:0008662">
    <property type="term" value="F:1-phosphofructokinase activity"/>
    <property type="evidence" value="ECO:0007669"/>
    <property type="project" value="UniProtKB-UniRule"/>
</dbReference>
<evidence type="ECO:0000256" key="4">
    <source>
        <dbReference type="ARBA" id="ARBA00022741"/>
    </source>
</evidence>
<dbReference type="GO" id="GO:0005988">
    <property type="term" value="P:lactose metabolic process"/>
    <property type="evidence" value="ECO:0007669"/>
    <property type="project" value="UniProtKB-KW"/>
</dbReference>
<dbReference type="GO" id="GO:0005524">
    <property type="term" value="F:ATP binding"/>
    <property type="evidence" value="ECO:0007669"/>
    <property type="project" value="UniProtKB-UniRule"/>
</dbReference>
<comment type="catalytic activity">
    <reaction evidence="7 9">
        <text>beta-D-fructose 1-phosphate + ATP = beta-D-fructose 1,6-bisphosphate + ADP + H(+)</text>
        <dbReference type="Rhea" id="RHEA:14213"/>
        <dbReference type="ChEBI" id="CHEBI:15378"/>
        <dbReference type="ChEBI" id="CHEBI:30616"/>
        <dbReference type="ChEBI" id="CHEBI:32966"/>
        <dbReference type="ChEBI" id="CHEBI:138881"/>
        <dbReference type="ChEBI" id="CHEBI:456216"/>
        <dbReference type="EC" id="2.7.1.56"/>
    </reaction>
</comment>
<dbReference type="EMBL" id="CP019728">
    <property type="protein sequence ID" value="AQS54350.1"/>
    <property type="molecule type" value="Genomic_DNA"/>
</dbReference>
<dbReference type="PANTHER" id="PTHR46566:SF1">
    <property type="entry name" value="1-PHOSPHOFRUCTOKINASE"/>
    <property type="match status" value="1"/>
</dbReference>
<feature type="domain" description="Carbohydrate kinase PfkB" evidence="10">
    <location>
        <begin position="11"/>
        <end position="283"/>
    </location>
</feature>
<dbReference type="GO" id="GO:0044281">
    <property type="term" value="P:small molecule metabolic process"/>
    <property type="evidence" value="ECO:0007669"/>
    <property type="project" value="UniProtKB-ARBA"/>
</dbReference>
<dbReference type="GO" id="GO:0005829">
    <property type="term" value="C:cytosol"/>
    <property type="evidence" value="ECO:0007669"/>
    <property type="project" value="TreeGrafter"/>
</dbReference>
<keyword evidence="4 8" id="KW-0547">Nucleotide-binding</keyword>
<evidence type="ECO:0000256" key="7">
    <source>
        <dbReference type="ARBA" id="ARBA00047745"/>
    </source>
</evidence>
<dbReference type="OrthoDB" id="9801219at2"/>
<dbReference type="NCBIfam" id="TIGR03168">
    <property type="entry name" value="1-PFK"/>
    <property type="match status" value="1"/>
</dbReference>
<dbReference type="UniPathway" id="UPA00704">
    <property type="reaction ID" value="UER00715"/>
</dbReference>
<proteinExistence type="inferred from homology"/>
<dbReference type="InterPro" id="IPR011611">
    <property type="entry name" value="PfkB_dom"/>
</dbReference>
<dbReference type="KEGG" id="jda:BW727_102036"/>
<evidence type="ECO:0000313" key="12">
    <source>
        <dbReference type="Proteomes" id="UP000188993"/>
    </source>
</evidence>
<evidence type="ECO:0000256" key="6">
    <source>
        <dbReference type="ARBA" id="ARBA00022840"/>
    </source>
</evidence>
<dbReference type="InterPro" id="IPR002173">
    <property type="entry name" value="Carboh/pur_kinase_PfkB_CS"/>
</dbReference>
<evidence type="ECO:0000259" key="10">
    <source>
        <dbReference type="Pfam" id="PF00294"/>
    </source>
</evidence>
<evidence type="ECO:0000313" key="11">
    <source>
        <dbReference type="EMBL" id="AQS54350.1"/>
    </source>
</evidence>
<gene>
    <name evidence="11" type="primary">lacC_2</name>
    <name evidence="11" type="ORF">BW727_102036</name>
</gene>
<comment type="pathway">
    <text evidence="8">Carbohydrate metabolism; D-tagatose 6-phosphate degradation; D-glyceraldehyde 3-phosphate and glycerone phosphate from D-tagatose 6-phosphate: step 1/2.</text>
</comment>
<dbReference type="Pfam" id="PF00294">
    <property type="entry name" value="PfkB"/>
    <property type="match status" value="1"/>
</dbReference>
<keyword evidence="3 8" id="KW-0423">Lactose metabolism</keyword>
<evidence type="ECO:0000256" key="3">
    <source>
        <dbReference type="ARBA" id="ARBA00022736"/>
    </source>
</evidence>
<comment type="catalytic activity">
    <reaction evidence="8">
        <text>D-tagatofuranose 6-phosphate + ATP = D-tagatofuranose 1,6-bisphosphate + ADP + H(+)</text>
        <dbReference type="Rhea" id="RHEA:12420"/>
        <dbReference type="ChEBI" id="CHEBI:15378"/>
        <dbReference type="ChEBI" id="CHEBI:30616"/>
        <dbReference type="ChEBI" id="CHEBI:58694"/>
        <dbReference type="ChEBI" id="CHEBI:58695"/>
        <dbReference type="ChEBI" id="CHEBI:456216"/>
        <dbReference type="EC" id="2.7.1.144"/>
    </reaction>
</comment>
<keyword evidence="12" id="KW-1185">Reference proteome</keyword>
<organism evidence="11 12">
    <name type="scientific">Jeotgalibaca dankookensis</name>
    <dbReference type="NCBI Taxonomy" id="708126"/>
    <lineage>
        <taxon>Bacteria</taxon>
        <taxon>Bacillati</taxon>
        <taxon>Bacillota</taxon>
        <taxon>Bacilli</taxon>
        <taxon>Lactobacillales</taxon>
        <taxon>Carnobacteriaceae</taxon>
        <taxon>Jeotgalibaca</taxon>
    </lineage>
</organism>
<dbReference type="STRING" id="708126.BW727_102036"/>
<comment type="similarity">
    <text evidence="1">Belongs to the carbohydrate kinase pfkB family.</text>
</comment>
<protein>
    <recommendedName>
        <fullName evidence="8">Tagatose-6-phosphate kinase</fullName>
        <ecNumber evidence="8">2.7.1.144</ecNumber>
    </recommendedName>
</protein>
<dbReference type="PIRSF" id="PIRSF000535">
    <property type="entry name" value="1PFK/6PFK/LacC"/>
    <property type="match status" value="1"/>
</dbReference>
<dbReference type="GO" id="GO:0009024">
    <property type="term" value="F:tagatose-6-phosphate kinase activity"/>
    <property type="evidence" value="ECO:0007669"/>
    <property type="project" value="UniProtKB-EC"/>
</dbReference>
<dbReference type="SUPFAM" id="SSF53613">
    <property type="entry name" value="Ribokinase-like"/>
    <property type="match status" value="1"/>
</dbReference>
<dbReference type="GO" id="GO:2001059">
    <property type="term" value="P:D-tagatose 6-phosphate catabolic process"/>
    <property type="evidence" value="ECO:0007669"/>
    <property type="project" value="UniProtKB-UniPathway"/>
</dbReference>
<evidence type="ECO:0000256" key="1">
    <source>
        <dbReference type="ARBA" id="ARBA00005380"/>
    </source>
</evidence>
<dbReference type="FunFam" id="3.40.1190.20:FF:000001">
    <property type="entry name" value="Phosphofructokinase"/>
    <property type="match status" value="1"/>
</dbReference>
<reference evidence="11 12" key="1">
    <citation type="journal article" date="2014" name="Int. J. Syst. Evol. Microbiol.">
        <title>Jeotgalibaca dankookensis gen. nov., sp. nov., a member of the family Carnobacteriaceae, isolated from seujeot (Korean traditional food).</title>
        <authorList>
            <person name="Lee D.G."/>
            <person name="Trujillo M.E."/>
            <person name="Kang H."/>
            <person name="Ahn T.Y."/>
        </authorList>
    </citation>
    <scope>NUCLEOTIDE SEQUENCE [LARGE SCALE GENOMIC DNA]</scope>
    <source>
        <strain evidence="11 12">EX-07</strain>
    </source>
</reference>
<dbReference type="InterPro" id="IPR017583">
    <property type="entry name" value="Tagatose/fructose_Pkinase"/>
</dbReference>
<dbReference type="GO" id="GO:0016052">
    <property type="term" value="P:carbohydrate catabolic process"/>
    <property type="evidence" value="ECO:0007669"/>
    <property type="project" value="UniProtKB-ARBA"/>
</dbReference>